<keyword evidence="2" id="KW-1185">Reference proteome</keyword>
<evidence type="ECO:0000313" key="2">
    <source>
        <dbReference type="Proteomes" id="UP000216446"/>
    </source>
</evidence>
<accession>A0A259TXC7</accession>
<organism evidence="1 2">
    <name type="scientific">Rubricoccus marinus</name>
    <dbReference type="NCBI Taxonomy" id="716817"/>
    <lineage>
        <taxon>Bacteria</taxon>
        <taxon>Pseudomonadati</taxon>
        <taxon>Rhodothermota</taxon>
        <taxon>Rhodothermia</taxon>
        <taxon>Rhodothermales</taxon>
        <taxon>Rubricoccaceae</taxon>
        <taxon>Rubricoccus</taxon>
    </lineage>
</organism>
<comment type="caution">
    <text evidence="1">The sequence shown here is derived from an EMBL/GenBank/DDBJ whole genome shotgun (WGS) entry which is preliminary data.</text>
</comment>
<dbReference type="InParanoid" id="A0A259TXC7"/>
<dbReference type="EMBL" id="MQWB01000001">
    <property type="protein sequence ID" value="OZC02422.1"/>
    <property type="molecule type" value="Genomic_DNA"/>
</dbReference>
<sequence length="133" mass="14402">MFQACSAVPPADPSRIPEGEYATTFGSMRLSAASPSGRVTGGYQLDGGRIEGTYANGVLRGEWVEVRAEGTCTPRQFGYTLGGSTYYGTFTFVFNAESSRFEGTWAACGGPENETWTGKRVGNLVDRSYRLRD</sequence>
<protein>
    <submittedName>
        <fullName evidence="1">Uncharacterized protein</fullName>
    </submittedName>
</protein>
<name>A0A259TXC7_9BACT</name>
<gene>
    <name evidence="1" type="ORF">BSZ36_05185</name>
</gene>
<dbReference type="Proteomes" id="UP000216446">
    <property type="component" value="Unassembled WGS sequence"/>
</dbReference>
<evidence type="ECO:0000313" key="1">
    <source>
        <dbReference type="EMBL" id="OZC02422.1"/>
    </source>
</evidence>
<proteinExistence type="predicted"/>
<dbReference type="AlphaFoldDB" id="A0A259TXC7"/>
<reference evidence="1 2" key="1">
    <citation type="submission" date="2016-11" db="EMBL/GenBank/DDBJ databases">
        <title>Study of marine rhodopsin-containing bacteria.</title>
        <authorList>
            <person name="Yoshizawa S."/>
            <person name="Kumagai Y."/>
            <person name="Kogure K."/>
        </authorList>
    </citation>
    <scope>NUCLEOTIDE SEQUENCE [LARGE SCALE GENOMIC DNA]</scope>
    <source>
        <strain evidence="1 2">SG-29</strain>
    </source>
</reference>